<proteinExistence type="predicted"/>
<sequence length="135" mass="15301">MAGRILTAKALYFENPMQGLPARRQIGPCPVVTRMNTSRLLLAQRTGRLLRCGSSVGGDLFGLLINRETVVERTFGWLNRYRRLAKDYERLPESSEAMIQVAMIRLMLARLARKYQIGQQQQLEHAKKATSPLTA</sequence>
<evidence type="ECO:0000259" key="1">
    <source>
        <dbReference type="Pfam" id="PF13586"/>
    </source>
</evidence>
<feature type="domain" description="Transposase DDE" evidence="1">
    <location>
        <begin position="68"/>
        <end position="108"/>
    </location>
</feature>
<gene>
    <name evidence="2" type="ORF">KSF_002620</name>
</gene>
<dbReference type="PANTHER" id="PTHR30007">
    <property type="entry name" value="PHP DOMAIN PROTEIN"/>
    <property type="match status" value="1"/>
</dbReference>
<evidence type="ECO:0000313" key="2">
    <source>
        <dbReference type="EMBL" id="GHO90214.1"/>
    </source>
</evidence>
<evidence type="ECO:0000313" key="3">
    <source>
        <dbReference type="Proteomes" id="UP000597444"/>
    </source>
</evidence>
<dbReference type="EMBL" id="BNJK01000001">
    <property type="protein sequence ID" value="GHO90214.1"/>
    <property type="molecule type" value="Genomic_DNA"/>
</dbReference>
<dbReference type="AlphaFoldDB" id="A0A8J3IFD9"/>
<dbReference type="Proteomes" id="UP000597444">
    <property type="component" value="Unassembled WGS sequence"/>
</dbReference>
<dbReference type="InterPro" id="IPR025668">
    <property type="entry name" value="Tnp_DDE_dom"/>
</dbReference>
<name>A0A8J3IFD9_9CHLR</name>
<protein>
    <recommendedName>
        <fullName evidence="1">Transposase DDE domain-containing protein</fullName>
    </recommendedName>
</protein>
<organism evidence="2 3">
    <name type="scientific">Reticulibacter mediterranei</name>
    <dbReference type="NCBI Taxonomy" id="2778369"/>
    <lineage>
        <taxon>Bacteria</taxon>
        <taxon>Bacillati</taxon>
        <taxon>Chloroflexota</taxon>
        <taxon>Ktedonobacteria</taxon>
        <taxon>Ktedonobacterales</taxon>
        <taxon>Reticulibacteraceae</taxon>
        <taxon>Reticulibacter</taxon>
    </lineage>
</organism>
<keyword evidence="3" id="KW-1185">Reference proteome</keyword>
<dbReference type="Pfam" id="PF13586">
    <property type="entry name" value="DDE_Tnp_1_2"/>
    <property type="match status" value="1"/>
</dbReference>
<accession>A0A8J3IFD9</accession>
<dbReference type="PANTHER" id="PTHR30007:SF0">
    <property type="entry name" value="TRANSPOSASE"/>
    <property type="match status" value="1"/>
</dbReference>
<reference evidence="2" key="1">
    <citation type="submission" date="2020-10" db="EMBL/GenBank/DDBJ databases">
        <title>Taxonomic study of unclassified bacteria belonging to the class Ktedonobacteria.</title>
        <authorList>
            <person name="Yabe S."/>
            <person name="Wang C.M."/>
            <person name="Zheng Y."/>
            <person name="Sakai Y."/>
            <person name="Cavaletti L."/>
            <person name="Monciardini P."/>
            <person name="Donadio S."/>
        </authorList>
    </citation>
    <scope>NUCLEOTIDE SEQUENCE</scope>
    <source>
        <strain evidence="2">ID150040</strain>
    </source>
</reference>
<comment type="caution">
    <text evidence="2">The sequence shown here is derived from an EMBL/GenBank/DDBJ whole genome shotgun (WGS) entry which is preliminary data.</text>
</comment>